<dbReference type="InterPro" id="IPR024185">
    <property type="entry name" value="FTHF_cligase-like_sf"/>
</dbReference>
<organism evidence="5 6">
    <name type="scientific">Frigidibacter mobilis</name>
    <dbReference type="NCBI Taxonomy" id="1335048"/>
    <lineage>
        <taxon>Bacteria</taxon>
        <taxon>Pseudomonadati</taxon>
        <taxon>Pseudomonadota</taxon>
        <taxon>Alphaproteobacteria</taxon>
        <taxon>Rhodobacterales</taxon>
        <taxon>Paracoccaceae</taxon>
        <taxon>Frigidibacter</taxon>
    </lineage>
</organism>
<dbReference type="GO" id="GO:0030272">
    <property type="term" value="F:5-formyltetrahydrofolate cyclo-ligase activity"/>
    <property type="evidence" value="ECO:0007669"/>
    <property type="project" value="UniProtKB-EC"/>
</dbReference>
<reference evidence="5 6" key="1">
    <citation type="submission" date="2015-09" db="EMBL/GenBank/DDBJ databases">
        <title>Complete genome sequence of Defluviimonas alba cai42t isolated from an oilfield in Xinjiang.</title>
        <authorList>
            <person name="Geng S."/>
            <person name="Pan X."/>
            <person name="Wu X."/>
        </authorList>
    </citation>
    <scope>NUCLEOTIDE SEQUENCE [LARGE SCALE GENOMIC DNA]</scope>
    <source>
        <strain evidence="6">cai42</strain>
    </source>
</reference>
<dbReference type="AlphaFoldDB" id="A0A165SQG3"/>
<keyword evidence="3 4" id="KW-0067">ATP-binding</keyword>
<dbReference type="EMBL" id="CP012661">
    <property type="protein sequence ID" value="AMY70119.1"/>
    <property type="molecule type" value="Genomic_DNA"/>
</dbReference>
<comment type="catalytic activity">
    <reaction evidence="4">
        <text>(6S)-5-formyl-5,6,7,8-tetrahydrofolate + ATP = (6R)-5,10-methenyltetrahydrofolate + ADP + phosphate</text>
        <dbReference type="Rhea" id="RHEA:10488"/>
        <dbReference type="ChEBI" id="CHEBI:30616"/>
        <dbReference type="ChEBI" id="CHEBI:43474"/>
        <dbReference type="ChEBI" id="CHEBI:57455"/>
        <dbReference type="ChEBI" id="CHEBI:57457"/>
        <dbReference type="ChEBI" id="CHEBI:456216"/>
        <dbReference type="EC" id="6.3.3.2"/>
    </reaction>
</comment>
<dbReference type="STRING" id="1335048.AKL17_2883"/>
<dbReference type="InterPro" id="IPR002698">
    <property type="entry name" value="FTHF_cligase"/>
</dbReference>
<dbReference type="InterPro" id="IPR037171">
    <property type="entry name" value="NagB/RpiA_transferase-like"/>
</dbReference>
<name>A0A165SQG3_9RHOB</name>
<evidence type="ECO:0000313" key="6">
    <source>
        <dbReference type="Proteomes" id="UP000076128"/>
    </source>
</evidence>
<evidence type="ECO:0000256" key="1">
    <source>
        <dbReference type="ARBA" id="ARBA00010638"/>
    </source>
</evidence>
<keyword evidence="6" id="KW-1185">Reference proteome</keyword>
<proteinExistence type="inferred from homology"/>
<keyword evidence="2 4" id="KW-0547">Nucleotide-binding</keyword>
<gene>
    <name evidence="5" type="ORF">AKL17_2883</name>
</gene>
<dbReference type="PANTHER" id="PTHR23407">
    <property type="entry name" value="ATPASE INHIBITOR/5-FORMYLTETRAHYDROFOLATE CYCLO-LIGASE"/>
    <property type="match status" value="1"/>
</dbReference>
<dbReference type="GO" id="GO:0009396">
    <property type="term" value="P:folic acid-containing compound biosynthetic process"/>
    <property type="evidence" value="ECO:0007669"/>
    <property type="project" value="TreeGrafter"/>
</dbReference>
<evidence type="ECO:0000256" key="3">
    <source>
        <dbReference type="ARBA" id="ARBA00022840"/>
    </source>
</evidence>
<dbReference type="PANTHER" id="PTHR23407:SF1">
    <property type="entry name" value="5-FORMYLTETRAHYDROFOLATE CYCLO-LIGASE"/>
    <property type="match status" value="1"/>
</dbReference>
<protein>
    <recommendedName>
        <fullName evidence="4">5-formyltetrahydrofolate cyclo-ligase</fullName>
        <ecNumber evidence="4">6.3.3.2</ecNumber>
    </recommendedName>
</protein>
<keyword evidence="4" id="KW-0479">Metal-binding</keyword>
<evidence type="ECO:0000313" key="5">
    <source>
        <dbReference type="EMBL" id="AMY70119.1"/>
    </source>
</evidence>
<dbReference type="GO" id="GO:0046872">
    <property type="term" value="F:metal ion binding"/>
    <property type="evidence" value="ECO:0007669"/>
    <property type="project" value="UniProtKB-KW"/>
</dbReference>
<dbReference type="Gene3D" id="3.40.50.10420">
    <property type="entry name" value="NagB/RpiA/CoA transferase-like"/>
    <property type="match status" value="1"/>
</dbReference>
<dbReference type="GO" id="GO:0005524">
    <property type="term" value="F:ATP binding"/>
    <property type="evidence" value="ECO:0007669"/>
    <property type="project" value="UniProtKB-KW"/>
</dbReference>
<dbReference type="SUPFAM" id="SSF100950">
    <property type="entry name" value="NagB/RpiA/CoA transferase-like"/>
    <property type="match status" value="1"/>
</dbReference>
<comment type="cofactor">
    <cofactor evidence="4">
        <name>Mg(2+)</name>
        <dbReference type="ChEBI" id="CHEBI:18420"/>
    </cofactor>
</comment>
<dbReference type="NCBIfam" id="TIGR02727">
    <property type="entry name" value="MTHFS_bact"/>
    <property type="match status" value="1"/>
</dbReference>
<sequence>MPVIEGPGQPLRFREWTPDGEMAPGEFGAQVPVAGDWLVPSVLIVPLLAFDWRGYRLGYGGGFYDRTLEALRATGPVIAVGFAFAAQEVEEVPVEPTDQKLDLIVTDCGVIRPGT</sequence>
<dbReference type="GO" id="GO:0035999">
    <property type="term" value="P:tetrahydrofolate interconversion"/>
    <property type="evidence" value="ECO:0007669"/>
    <property type="project" value="TreeGrafter"/>
</dbReference>
<dbReference type="PATRIC" id="fig|1335048.3.peg.2998"/>
<keyword evidence="5" id="KW-0436">Ligase</keyword>
<evidence type="ECO:0000256" key="4">
    <source>
        <dbReference type="RuleBase" id="RU361279"/>
    </source>
</evidence>
<dbReference type="Pfam" id="PF01812">
    <property type="entry name" value="5-FTHF_cyc-lig"/>
    <property type="match status" value="1"/>
</dbReference>
<comment type="similarity">
    <text evidence="1 4">Belongs to the 5-formyltetrahydrofolate cyclo-ligase family.</text>
</comment>
<dbReference type="KEGG" id="daa:AKL17_2883"/>
<keyword evidence="4" id="KW-0460">Magnesium</keyword>
<dbReference type="Proteomes" id="UP000076128">
    <property type="component" value="Chromosome"/>
</dbReference>
<dbReference type="EC" id="6.3.3.2" evidence="4"/>
<accession>A0A165SQG3</accession>
<evidence type="ECO:0000256" key="2">
    <source>
        <dbReference type="ARBA" id="ARBA00022741"/>
    </source>
</evidence>